<proteinExistence type="predicted"/>
<evidence type="ECO:0000313" key="1">
    <source>
        <dbReference type="EMBL" id="KKK81506.1"/>
    </source>
</evidence>
<gene>
    <name evidence="1" type="ORF">LCGC14_2812730</name>
</gene>
<comment type="caution">
    <text evidence="1">The sequence shown here is derived from an EMBL/GenBank/DDBJ whole genome shotgun (WGS) entry which is preliminary data.</text>
</comment>
<sequence length="60" mass="7173">MDPRDVQKGFFDAVRKVTAHEHVQEELIEETPEVTARAYKRKYFTYVAGQGERYIRRCPR</sequence>
<dbReference type="AlphaFoldDB" id="A0A0F9BAR0"/>
<name>A0A0F9BAR0_9ZZZZ</name>
<dbReference type="EMBL" id="LAZR01053091">
    <property type="protein sequence ID" value="KKK81506.1"/>
    <property type="molecule type" value="Genomic_DNA"/>
</dbReference>
<organism evidence="1">
    <name type="scientific">marine sediment metagenome</name>
    <dbReference type="NCBI Taxonomy" id="412755"/>
    <lineage>
        <taxon>unclassified sequences</taxon>
        <taxon>metagenomes</taxon>
        <taxon>ecological metagenomes</taxon>
    </lineage>
</organism>
<protein>
    <submittedName>
        <fullName evidence="1">Uncharacterized protein</fullName>
    </submittedName>
</protein>
<accession>A0A0F9BAR0</accession>
<reference evidence="1" key="1">
    <citation type="journal article" date="2015" name="Nature">
        <title>Complex archaea that bridge the gap between prokaryotes and eukaryotes.</title>
        <authorList>
            <person name="Spang A."/>
            <person name="Saw J.H."/>
            <person name="Jorgensen S.L."/>
            <person name="Zaremba-Niedzwiedzka K."/>
            <person name="Martijn J."/>
            <person name="Lind A.E."/>
            <person name="van Eijk R."/>
            <person name="Schleper C."/>
            <person name="Guy L."/>
            <person name="Ettema T.J."/>
        </authorList>
    </citation>
    <scope>NUCLEOTIDE SEQUENCE</scope>
</reference>